<proteinExistence type="predicted"/>
<keyword evidence="3" id="KW-0489">Methyltransferase</keyword>
<name>A0A1X0VFC9_LEUPS</name>
<organism evidence="3 4">
    <name type="scientific">Leuconostoc pseudomesenteroides</name>
    <dbReference type="NCBI Taxonomy" id="33968"/>
    <lineage>
        <taxon>Bacteria</taxon>
        <taxon>Bacillati</taxon>
        <taxon>Bacillota</taxon>
        <taxon>Bacilli</taxon>
        <taxon>Lactobacillales</taxon>
        <taxon>Lactobacillaceae</taxon>
        <taxon>Leuconostoc</taxon>
    </lineage>
</organism>
<feature type="domain" description="Methylated-DNA-[protein]-cysteine S-methyltransferase DNA binding" evidence="2">
    <location>
        <begin position="79"/>
        <end position="157"/>
    </location>
</feature>
<protein>
    <submittedName>
        <fullName evidence="3">Cysteine methyltransferase</fullName>
    </submittedName>
</protein>
<dbReference type="STRING" id="33968.BMS77_01375"/>
<keyword evidence="1" id="KW-0227">DNA damage</keyword>
<dbReference type="EMBL" id="MPLS01000004">
    <property type="protein sequence ID" value="ORI98418.1"/>
    <property type="molecule type" value="Genomic_DNA"/>
</dbReference>
<evidence type="ECO:0000313" key="4">
    <source>
        <dbReference type="Proteomes" id="UP000192288"/>
    </source>
</evidence>
<dbReference type="RefSeq" id="WP_004914714.1">
    <property type="nucleotide sequence ID" value="NZ_MPLS01000004.1"/>
</dbReference>
<keyword evidence="3" id="KW-0808">Transferase</keyword>
<dbReference type="eggNOG" id="COG0350">
    <property type="taxonomic scope" value="Bacteria"/>
</dbReference>
<dbReference type="GO" id="GO:0032259">
    <property type="term" value="P:methylation"/>
    <property type="evidence" value="ECO:0007669"/>
    <property type="project" value="UniProtKB-KW"/>
</dbReference>
<reference evidence="3 4" key="1">
    <citation type="journal article" date="2017" name="Front. Microbiol.">
        <title>Genomic Characterization of Dairy Associated Leuconostoc Species and Diversity of Leuconostocs in Undefined Mixed Mesophilic Starter Cultures.</title>
        <authorList>
            <person name="Frantzen C.A."/>
            <person name="Kot W."/>
            <person name="Pedersen T.B."/>
            <person name="Ardo Y.M."/>
            <person name="Broadbent J.R."/>
            <person name="Neve H."/>
            <person name="Hansen L.H."/>
            <person name="Dal Bello F."/>
            <person name="Ostlie H.M."/>
            <person name="Kleppen H.P."/>
            <person name="Vogensen F.K."/>
            <person name="Holo H."/>
        </authorList>
    </citation>
    <scope>NUCLEOTIDE SEQUENCE [LARGE SCALE GENOMIC DNA]</scope>
    <source>
        <strain evidence="3 4">LMGCF08</strain>
    </source>
</reference>
<comment type="caution">
    <text evidence="3">The sequence shown here is derived from an EMBL/GenBank/DDBJ whole genome shotgun (WGS) entry which is preliminary data.</text>
</comment>
<dbReference type="Gene3D" id="1.10.10.10">
    <property type="entry name" value="Winged helix-like DNA-binding domain superfamily/Winged helix DNA-binding domain"/>
    <property type="match status" value="1"/>
</dbReference>
<dbReference type="InterPro" id="IPR036217">
    <property type="entry name" value="MethylDNA_cys_MeTrfase_DNAb"/>
</dbReference>
<dbReference type="SUPFAM" id="SSF46767">
    <property type="entry name" value="Methylated DNA-protein cysteine methyltransferase, C-terminal domain"/>
    <property type="match status" value="1"/>
</dbReference>
<dbReference type="GO" id="GO:0006281">
    <property type="term" value="P:DNA repair"/>
    <property type="evidence" value="ECO:0007669"/>
    <property type="project" value="InterPro"/>
</dbReference>
<dbReference type="NCBIfam" id="TIGR00589">
    <property type="entry name" value="ogt"/>
    <property type="match status" value="1"/>
</dbReference>
<dbReference type="PANTHER" id="PTHR10815:SF13">
    <property type="entry name" value="METHYLATED-DNA--PROTEIN-CYSTEINE METHYLTRANSFERASE"/>
    <property type="match status" value="1"/>
</dbReference>
<dbReference type="PANTHER" id="PTHR10815">
    <property type="entry name" value="METHYLATED-DNA--PROTEIN-CYSTEINE METHYLTRANSFERASE"/>
    <property type="match status" value="1"/>
</dbReference>
<evidence type="ECO:0000256" key="1">
    <source>
        <dbReference type="ARBA" id="ARBA00022763"/>
    </source>
</evidence>
<dbReference type="InterPro" id="IPR036388">
    <property type="entry name" value="WH-like_DNA-bd_sf"/>
</dbReference>
<dbReference type="Proteomes" id="UP000192288">
    <property type="component" value="Unassembled WGS sequence"/>
</dbReference>
<gene>
    <name evidence="3" type="ORF">BMR96_01965</name>
</gene>
<dbReference type="InterPro" id="IPR014048">
    <property type="entry name" value="MethylDNA_cys_MeTrfase_DNA-bd"/>
</dbReference>
<dbReference type="GO" id="GO:0008168">
    <property type="term" value="F:methyltransferase activity"/>
    <property type="evidence" value="ECO:0007669"/>
    <property type="project" value="UniProtKB-KW"/>
</dbReference>
<sequence length="160" mass="17869">MIKYETITFLDGHLTLFEHDGHLVFISLANDGVAEFLSEYQGYELEQDTLPVAQLFHEYENGLPVDWTRVPIDFLSGTEFQKSVWRMLNQFKGTLTYSQLAAKVGRPKAIRAVASAVGKNPLPIINACHRILPKSGGAGKFQYGTLVKTQLLTLEGIKID</sequence>
<dbReference type="AlphaFoldDB" id="A0A1X0VFC9"/>
<dbReference type="Pfam" id="PF01035">
    <property type="entry name" value="DNA_binding_1"/>
    <property type="match status" value="1"/>
</dbReference>
<accession>A0A1X0VFC9</accession>
<evidence type="ECO:0000259" key="2">
    <source>
        <dbReference type="Pfam" id="PF01035"/>
    </source>
</evidence>
<dbReference type="CDD" id="cd06445">
    <property type="entry name" value="ATase"/>
    <property type="match status" value="1"/>
</dbReference>
<evidence type="ECO:0000313" key="3">
    <source>
        <dbReference type="EMBL" id="ORI98418.1"/>
    </source>
</evidence>